<evidence type="ECO:0000313" key="1">
    <source>
        <dbReference type="EMBL" id="KAK5905334.1"/>
    </source>
</evidence>
<sequence length="106" mass="11281">MSITLVKWGNCPGIISINLTAGGPAAELHTPSVGFRRGWLAEQLAPPVGLCGCRPSSRTSTHTTGGLRVHAEGWLPSSGNPHTAGWLQRRTDSFHTIGELQIRTKG</sequence>
<organism evidence="1 2">
    <name type="scientific">Champsocephalus esox</name>
    <name type="common">pike icefish</name>
    <dbReference type="NCBI Taxonomy" id="159716"/>
    <lineage>
        <taxon>Eukaryota</taxon>
        <taxon>Metazoa</taxon>
        <taxon>Chordata</taxon>
        <taxon>Craniata</taxon>
        <taxon>Vertebrata</taxon>
        <taxon>Euteleostomi</taxon>
        <taxon>Actinopterygii</taxon>
        <taxon>Neopterygii</taxon>
        <taxon>Teleostei</taxon>
        <taxon>Neoteleostei</taxon>
        <taxon>Acanthomorphata</taxon>
        <taxon>Eupercaria</taxon>
        <taxon>Perciformes</taxon>
        <taxon>Notothenioidei</taxon>
        <taxon>Channichthyidae</taxon>
        <taxon>Champsocephalus</taxon>
    </lineage>
</organism>
<comment type="caution">
    <text evidence="1">The sequence shown here is derived from an EMBL/GenBank/DDBJ whole genome shotgun (WGS) entry which is preliminary data.</text>
</comment>
<accession>A0AAN8HAB7</accession>
<name>A0AAN8HAB7_9TELE</name>
<dbReference type="AlphaFoldDB" id="A0AAN8HAB7"/>
<dbReference type="EMBL" id="JAULUE010002050">
    <property type="protein sequence ID" value="KAK5905334.1"/>
    <property type="molecule type" value="Genomic_DNA"/>
</dbReference>
<gene>
    <name evidence="1" type="ORF">CesoFtcFv8_006810</name>
</gene>
<keyword evidence="2" id="KW-1185">Reference proteome</keyword>
<protein>
    <submittedName>
        <fullName evidence="1">Uncharacterized protein</fullName>
    </submittedName>
</protein>
<evidence type="ECO:0000313" key="2">
    <source>
        <dbReference type="Proteomes" id="UP001335648"/>
    </source>
</evidence>
<proteinExistence type="predicted"/>
<dbReference type="Proteomes" id="UP001335648">
    <property type="component" value="Unassembled WGS sequence"/>
</dbReference>
<reference evidence="1 2" key="1">
    <citation type="journal article" date="2023" name="Mol. Biol. Evol.">
        <title>Genomics of Secondarily Temperate Adaptation in the Only Non-Antarctic Icefish.</title>
        <authorList>
            <person name="Rivera-Colon A.G."/>
            <person name="Rayamajhi N."/>
            <person name="Minhas B.F."/>
            <person name="Madrigal G."/>
            <person name="Bilyk K.T."/>
            <person name="Yoon V."/>
            <person name="Hune M."/>
            <person name="Gregory S."/>
            <person name="Cheng C.H.C."/>
            <person name="Catchen J.M."/>
        </authorList>
    </citation>
    <scope>NUCLEOTIDE SEQUENCE [LARGE SCALE GENOMIC DNA]</scope>
    <source>
        <strain evidence="1">JC2023a</strain>
    </source>
</reference>